<dbReference type="Pfam" id="PF00149">
    <property type="entry name" value="Metallophos"/>
    <property type="match status" value="1"/>
</dbReference>
<dbReference type="PANTHER" id="PTHR42850">
    <property type="entry name" value="METALLOPHOSPHOESTERASE"/>
    <property type="match status" value="1"/>
</dbReference>
<keyword evidence="3" id="KW-1185">Reference proteome</keyword>
<dbReference type="EMBL" id="CP020919">
    <property type="protein sequence ID" value="AWG26940.1"/>
    <property type="molecule type" value="Genomic_DNA"/>
</dbReference>
<name>A0A2S1LT54_9FLAO</name>
<dbReference type="GO" id="GO:0110154">
    <property type="term" value="P:RNA decapping"/>
    <property type="evidence" value="ECO:0007669"/>
    <property type="project" value="TreeGrafter"/>
</dbReference>
<dbReference type="AlphaFoldDB" id="A0A2S1LT54"/>
<reference evidence="2 3" key="1">
    <citation type="submission" date="2017-04" db="EMBL/GenBank/DDBJ databases">
        <title>Complete genome sequence of Flavobacterium kingsejong AJ004.</title>
        <authorList>
            <person name="Lee P.C."/>
        </authorList>
    </citation>
    <scope>NUCLEOTIDE SEQUENCE [LARGE SCALE GENOMIC DNA]</scope>
    <source>
        <strain evidence="2 3">AJ004</strain>
    </source>
</reference>
<accession>A0A2S1LT54</accession>
<dbReference type="InterPro" id="IPR050126">
    <property type="entry name" value="Ap4A_hydrolase"/>
</dbReference>
<dbReference type="InterPro" id="IPR029052">
    <property type="entry name" value="Metallo-depent_PP-like"/>
</dbReference>
<protein>
    <submittedName>
        <fullName evidence="2">Serine/threonine protein phosphatase</fullName>
    </submittedName>
</protein>
<dbReference type="PANTHER" id="PTHR42850:SF4">
    <property type="entry name" value="ZINC-DEPENDENT ENDOPOLYPHOSPHATASE"/>
    <property type="match status" value="1"/>
</dbReference>
<dbReference type="Proteomes" id="UP000244677">
    <property type="component" value="Chromosome"/>
</dbReference>
<proteinExistence type="predicted"/>
<evidence type="ECO:0000313" key="2">
    <source>
        <dbReference type="EMBL" id="AWG26940.1"/>
    </source>
</evidence>
<dbReference type="Gene3D" id="3.60.21.10">
    <property type="match status" value="1"/>
</dbReference>
<dbReference type="OrthoDB" id="9808081at2"/>
<dbReference type="SUPFAM" id="SSF56300">
    <property type="entry name" value="Metallo-dependent phosphatases"/>
    <property type="match status" value="1"/>
</dbReference>
<dbReference type="InterPro" id="IPR004843">
    <property type="entry name" value="Calcineurin-like_PHP"/>
</dbReference>
<dbReference type="KEGG" id="fki:FK004_17725"/>
<evidence type="ECO:0000313" key="3">
    <source>
        <dbReference type="Proteomes" id="UP000244677"/>
    </source>
</evidence>
<dbReference type="GO" id="GO:0005737">
    <property type="term" value="C:cytoplasm"/>
    <property type="evidence" value="ECO:0007669"/>
    <property type="project" value="TreeGrafter"/>
</dbReference>
<organism evidence="2 3">
    <name type="scientific">Flavobacterium kingsejongi</name>
    <dbReference type="NCBI Taxonomy" id="1678728"/>
    <lineage>
        <taxon>Bacteria</taxon>
        <taxon>Pseudomonadati</taxon>
        <taxon>Bacteroidota</taxon>
        <taxon>Flavobacteriia</taxon>
        <taxon>Flavobacteriales</taxon>
        <taxon>Flavobacteriaceae</taxon>
        <taxon>Flavobacterium</taxon>
    </lineage>
</organism>
<feature type="domain" description="Calcineurin-like phosphoesterase" evidence="1">
    <location>
        <begin position="2"/>
        <end position="174"/>
    </location>
</feature>
<dbReference type="GO" id="GO:0016791">
    <property type="term" value="F:phosphatase activity"/>
    <property type="evidence" value="ECO:0007669"/>
    <property type="project" value="TreeGrafter"/>
</dbReference>
<dbReference type="GO" id="GO:0008803">
    <property type="term" value="F:bis(5'-nucleosyl)-tetraphosphatase (symmetrical) activity"/>
    <property type="evidence" value="ECO:0007669"/>
    <property type="project" value="TreeGrafter"/>
</dbReference>
<dbReference type="RefSeq" id="WP_108738437.1">
    <property type="nucleotide sequence ID" value="NZ_CP020919.1"/>
</dbReference>
<gene>
    <name evidence="2" type="ORF">FK004_17725</name>
</gene>
<evidence type="ECO:0000259" key="1">
    <source>
        <dbReference type="Pfam" id="PF00149"/>
    </source>
</evidence>
<sequence length="216" mass="24408">MNYFIIGDIHGCYYTFLEILKKWNREDEMLICVGDLIDRGNHSAKVVLECIKIAKGHPNAVFLKGNHEAEIIDYGKNGHNDNWITQGGHATLHNLKENHLSIETAIQWFHTMPLVFENEFLLVSHAGFSNAPDPLDEPHDDSVLWNRKELVNKGKLQVHGHTPLRDIIPFYTISSNSWNIDTGAYYGYGLTALKVTTNGAVSSILNIKTDPRDITI</sequence>